<keyword evidence="2" id="KW-1003">Cell membrane</keyword>
<evidence type="ECO:0000256" key="3">
    <source>
        <dbReference type="ARBA" id="ARBA00022692"/>
    </source>
</evidence>
<dbReference type="AlphaFoldDB" id="C7M4A4"/>
<feature type="transmembrane region" description="Helical" evidence="6">
    <location>
        <begin position="181"/>
        <end position="207"/>
    </location>
</feature>
<keyword evidence="5 6" id="KW-0472">Membrane</keyword>
<dbReference type="HOGENOM" id="CLU_022017_0_2_10"/>
<comment type="subcellular location">
    <subcellularLocation>
        <location evidence="1">Cell membrane</location>
        <topology evidence="1">Multi-pass membrane protein</topology>
    </subcellularLocation>
</comment>
<feature type="transmembrane region" description="Helical" evidence="6">
    <location>
        <begin position="51"/>
        <end position="72"/>
    </location>
</feature>
<feature type="transmembrane region" description="Helical" evidence="6">
    <location>
        <begin position="331"/>
        <end position="355"/>
    </location>
</feature>
<feature type="transmembrane region" description="Helical" evidence="6">
    <location>
        <begin position="362"/>
        <end position="382"/>
    </location>
</feature>
<feature type="transmembrane region" description="Helical" evidence="6">
    <location>
        <begin position="228"/>
        <end position="253"/>
    </location>
</feature>
<evidence type="ECO:0000256" key="1">
    <source>
        <dbReference type="ARBA" id="ARBA00004651"/>
    </source>
</evidence>
<dbReference type="Proteomes" id="UP000006650">
    <property type="component" value="Chromosome"/>
</dbReference>
<protein>
    <submittedName>
        <fullName evidence="7">Polysaccharide biosynthesis protein</fullName>
    </submittedName>
</protein>
<feature type="transmembrane region" description="Helical" evidence="6">
    <location>
        <begin position="158"/>
        <end position="175"/>
    </location>
</feature>
<dbReference type="eggNOG" id="COG2244">
    <property type="taxonomic scope" value="Bacteria"/>
</dbReference>
<keyword evidence="8" id="KW-1185">Reference proteome</keyword>
<dbReference type="GeneID" id="29676522"/>
<evidence type="ECO:0000313" key="8">
    <source>
        <dbReference type="Proteomes" id="UP000006650"/>
    </source>
</evidence>
<keyword evidence="3 6" id="KW-0812">Transmembrane</keyword>
<feature type="transmembrane region" description="Helical" evidence="6">
    <location>
        <begin position="265"/>
        <end position="286"/>
    </location>
</feature>
<evidence type="ECO:0000256" key="4">
    <source>
        <dbReference type="ARBA" id="ARBA00022989"/>
    </source>
</evidence>
<feature type="transmembrane region" description="Helical" evidence="6">
    <location>
        <begin position="127"/>
        <end position="146"/>
    </location>
</feature>
<evidence type="ECO:0000256" key="5">
    <source>
        <dbReference type="ARBA" id="ARBA00023136"/>
    </source>
</evidence>
<gene>
    <name evidence="7" type="ordered locus">Coch_1104</name>
</gene>
<feature type="transmembrane region" description="Helical" evidence="6">
    <location>
        <begin position="388"/>
        <end position="408"/>
    </location>
</feature>
<evidence type="ECO:0000256" key="2">
    <source>
        <dbReference type="ARBA" id="ARBA00022475"/>
    </source>
</evidence>
<accession>C7M4A4</accession>
<dbReference type="InterPro" id="IPR002797">
    <property type="entry name" value="Polysacc_synth"/>
</dbReference>
<dbReference type="KEGG" id="coc:Coch_1104"/>
<dbReference type="STRING" id="521097.Coch_1104"/>
<evidence type="ECO:0000313" key="7">
    <source>
        <dbReference type="EMBL" id="ACU92659.1"/>
    </source>
</evidence>
<keyword evidence="4 6" id="KW-1133">Transmembrane helix</keyword>
<dbReference type="PANTHER" id="PTHR30250:SF11">
    <property type="entry name" value="O-ANTIGEN TRANSPORTER-RELATED"/>
    <property type="match status" value="1"/>
</dbReference>
<organism evidence="7 8">
    <name type="scientific">Capnocytophaga ochracea (strain ATCC 27872 / DSM 7271 / CCUG 9716 / JCM 12966 / NCTC 12371 / SS31 / VPI 2845)</name>
    <name type="common">Bacteroides ochraceus</name>
    <dbReference type="NCBI Taxonomy" id="521097"/>
    <lineage>
        <taxon>Bacteria</taxon>
        <taxon>Pseudomonadati</taxon>
        <taxon>Bacteroidota</taxon>
        <taxon>Flavobacteriia</taxon>
        <taxon>Flavobacteriales</taxon>
        <taxon>Flavobacteriaceae</taxon>
        <taxon>Capnocytophaga</taxon>
    </lineage>
</organism>
<dbReference type="InterPro" id="IPR050833">
    <property type="entry name" value="Poly_Biosynth_Transport"/>
</dbReference>
<feature type="transmembrane region" description="Helical" evidence="6">
    <location>
        <begin position="298"/>
        <end position="319"/>
    </location>
</feature>
<evidence type="ECO:0000256" key="6">
    <source>
        <dbReference type="SAM" id="Phobius"/>
    </source>
</evidence>
<dbReference type="Pfam" id="PF01943">
    <property type="entry name" value="Polysacc_synt"/>
    <property type="match status" value="1"/>
</dbReference>
<dbReference type="RefSeq" id="WP_015782300.1">
    <property type="nucleotide sequence ID" value="NC_013162.1"/>
</dbReference>
<dbReference type="PANTHER" id="PTHR30250">
    <property type="entry name" value="PST FAMILY PREDICTED COLANIC ACID TRANSPORTER"/>
    <property type="match status" value="1"/>
</dbReference>
<dbReference type="EMBL" id="CP001632">
    <property type="protein sequence ID" value="ACU92659.1"/>
    <property type="molecule type" value="Genomic_DNA"/>
</dbReference>
<feature type="transmembrane region" description="Helical" evidence="6">
    <location>
        <begin position="102"/>
        <end position="121"/>
    </location>
</feature>
<name>C7M4A4_CAPOD</name>
<dbReference type="GO" id="GO:0005886">
    <property type="term" value="C:plasma membrane"/>
    <property type="evidence" value="ECO:0007669"/>
    <property type="project" value="UniProtKB-SubCell"/>
</dbReference>
<feature type="transmembrane region" description="Helical" evidence="6">
    <location>
        <begin position="21"/>
        <end position="39"/>
    </location>
</feature>
<reference evidence="7 8" key="1">
    <citation type="journal article" date="2009" name="Stand. Genomic Sci.">
        <title>Complete genome sequence of Capnocytophaga ochracea type strain (VPI 2845).</title>
        <authorList>
            <person name="Mavrommatis K."/>
            <person name="Gronow S."/>
            <person name="Saunders E."/>
            <person name="Land M."/>
            <person name="Lapidus A."/>
            <person name="Copeland A."/>
            <person name="Glavina Del Rio T."/>
            <person name="Nolan M."/>
            <person name="Lucas S."/>
            <person name="Chen F."/>
            <person name="Tice H."/>
            <person name="Cheng J.F."/>
            <person name="Bruce D."/>
            <person name="Goodwin L."/>
            <person name="Pitluck S."/>
            <person name="Pati A."/>
            <person name="Ivanova N."/>
            <person name="Chen A."/>
            <person name="Palaniappan K."/>
            <person name="Chain P."/>
            <person name="Hauser L."/>
            <person name="Chang Y.J."/>
            <person name="Jeffries C.D."/>
            <person name="Brettin T."/>
            <person name="Detter J.C."/>
            <person name="Han C."/>
            <person name="Bristow J."/>
            <person name="Goker M."/>
            <person name="Rohde M."/>
            <person name="Eisen J.A."/>
            <person name="Markowitz V."/>
            <person name="Kyrpides N.C."/>
            <person name="Klenk H.P."/>
            <person name="Hugenholtz P."/>
        </authorList>
    </citation>
    <scope>NUCLEOTIDE SEQUENCE [LARGE SCALE GENOMIC DNA]</scope>
    <source>
        <strain evidence="8">ATCC 27872 / DSM 7271 / JCM 12966 / VPI 2845</strain>
    </source>
</reference>
<proteinExistence type="predicted"/>
<sequence length="429" mass="49346">MSFFKNIKGVIKNNKKIVENYFFMTLLQFLNTLFYLLIYPYLIRILGGEGYGLYVFASSIAAYFIFFINFGFDLPATKLIAENVNNKKILERVLSEVFTAKNYLFLISIIVFAILLFSIPLFWDNKWIFISCFSTVYSYILFPQWFFQGIQQMRVQTMLQLAVKILSLPFIFVFVKEKEDLMLYSFIVAGTTFLAGIISFVIIHIKYQLYVSWIALKELKEVFKKSLPFFYSYLAGSLKEYSIPVIIGALFGMKEVAIYDLANKIIYIPRVIFMSINAAIFPKIVVHNNANAIKKIIRWEYILSMITMLGIALLGGYAVHLLGGDSMAEAHYMTILLSSTILSRLIVGAYTYFVFIPNEKNFLVTKTQLIALVSFVISAFVLLFNRSIFTIGIMITISALSEIIYCLYATSKYKLLLNTTEDENSTFRK</sequence>